<dbReference type="OrthoDB" id="7925971at2"/>
<proteinExistence type="predicted"/>
<dbReference type="PANTHER" id="PTHR48100">
    <property type="entry name" value="BROAD-SPECIFICITY PHOSPHATASE YOR283W-RELATED"/>
    <property type="match status" value="1"/>
</dbReference>
<gene>
    <name evidence="3" type="ORF">PATL70BA_0696</name>
</gene>
<dbReference type="Proteomes" id="UP000279029">
    <property type="component" value="Chromosome"/>
</dbReference>
<dbReference type="GO" id="GO:0016791">
    <property type="term" value="F:phosphatase activity"/>
    <property type="evidence" value="ECO:0007669"/>
    <property type="project" value="TreeGrafter"/>
</dbReference>
<evidence type="ECO:0000256" key="2">
    <source>
        <dbReference type="PIRSR" id="PIRSR613078-2"/>
    </source>
</evidence>
<dbReference type="Gene3D" id="3.40.50.1240">
    <property type="entry name" value="Phosphoglycerate mutase-like"/>
    <property type="match status" value="1"/>
</dbReference>
<feature type="binding site" evidence="2">
    <location>
        <position position="57"/>
    </location>
    <ligand>
        <name>substrate</name>
    </ligand>
</feature>
<dbReference type="PANTHER" id="PTHR48100:SF1">
    <property type="entry name" value="HISTIDINE PHOSPHATASE FAMILY PROTEIN-RELATED"/>
    <property type="match status" value="1"/>
</dbReference>
<dbReference type="InterPro" id="IPR050275">
    <property type="entry name" value="PGM_Phosphatase"/>
</dbReference>
<dbReference type="SUPFAM" id="SSF53254">
    <property type="entry name" value="Phosphoglycerate mutase-like"/>
    <property type="match status" value="1"/>
</dbReference>
<dbReference type="RefSeq" id="WP_125136051.1">
    <property type="nucleotide sequence ID" value="NZ_LR130778.1"/>
</dbReference>
<reference evidence="3 4" key="1">
    <citation type="submission" date="2018-09" db="EMBL/GenBank/DDBJ databases">
        <authorList>
            <person name="Postec A."/>
        </authorList>
    </citation>
    <scope>NUCLEOTIDE SEQUENCE [LARGE SCALE GENOMIC DNA]</scope>
    <source>
        <strain evidence="3">70B-A</strain>
    </source>
</reference>
<dbReference type="EMBL" id="LR130778">
    <property type="protein sequence ID" value="VDN46562.1"/>
    <property type="molecule type" value="Genomic_DNA"/>
</dbReference>
<evidence type="ECO:0000313" key="4">
    <source>
        <dbReference type="Proteomes" id="UP000279029"/>
    </source>
</evidence>
<organism evidence="3 4">
    <name type="scientific">Petrocella atlantisensis</name>
    <dbReference type="NCBI Taxonomy" id="2173034"/>
    <lineage>
        <taxon>Bacteria</taxon>
        <taxon>Bacillati</taxon>
        <taxon>Bacillota</taxon>
        <taxon>Clostridia</taxon>
        <taxon>Lachnospirales</taxon>
        <taxon>Vallitaleaceae</taxon>
        <taxon>Petrocella</taxon>
    </lineage>
</organism>
<evidence type="ECO:0000256" key="1">
    <source>
        <dbReference type="PIRSR" id="PIRSR613078-1"/>
    </source>
</evidence>
<dbReference type="InterPro" id="IPR013078">
    <property type="entry name" value="His_Pase_superF_clade-1"/>
</dbReference>
<feature type="active site" description="Tele-phosphohistidine intermediate" evidence="1">
    <location>
        <position position="8"/>
    </location>
</feature>
<dbReference type="CDD" id="cd07067">
    <property type="entry name" value="HP_PGM_like"/>
    <property type="match status" value="1"/>
</dbReference>
<dbReference type="AlphaFoldDB" id="A0A3P7RUY0"/>
<dbReference type="SMART" id="SM00855">
    <property type="entry name" value="PGAM"/>
    <property type="match status" value="1"/>
</dbReference>
<dbReference type="PIRSF" id="PIRSF000709">
    <property type="entry name" value="6PFK_2-Ptase"/>
    <property type="match status" value="1"/>
</dbReference>
<evidence type="ECO:0008006" key="5">
    <source>
        <dbReference type="Google" id="ProtNLM"/>
    </source>
</evidence>
<evidence type="ECO:0000313" key="3">
    <source>
        <dbReference type="EMBL" id="VDN46562.1"/>
    </source>
</evidence>
<feature type="binding site" evidence="2">
    <location>
        <begin position="7"/>
        <end position="14"/>
    </location>
    <ligand>
        <name>substrate</name>
    </ligand>
</feature>
<protein>
    <recommendedName>
        <fullName evidence="5">Histidine phosphatase family protein</fullName>
    </recommendedName>
</protein>
<keyword evidence="4" id="KW-1185">Reference proteome</keyword>
<sequence length="195" mass="22424">MRFIFLRHPETTANVKNLIYGKTDFPYTKRGQQQFEEALVNIERFRFDKIMTSPLRRAYELASAIALKTNKELTVHEALEEMNFGIFEGLTEDEAKIKHPDLHKEFAESFETTLFPEGESFDVFKKRVEGFVNHYKQSEVDCLVVSHGGFIRTALELLLDNTSGFSWHLEIGNCSIIEIHTGEGQPSIIKNILNP</sequence>
<name>A0A3P7RUY0_9FIRM</name>
<dbReference type="Pfam" id="PF00300">
    <property type="entry name" value="His_Phos_1"/>
    <property type="match status" value="1"/>
</dbReference>
<dbReference type="InterPro" id="IPR029033">
    <property type="entry name" value="His_PPase_superfam"/>
</dbReference>
<dbReference type="GO" id="GO:0005737">
    <property type="term" value="C:cytoplasm"/>
    <property type="evidence" value="ECO:0007669"/>
    <property type="project" value="TreeGrafter"/>
</dbReference>
<accession>A0A3P7RUY0</accession>
<dbReference type="KEGG" id="cbar:PATL70BA_0696"/>
<feature type="active site" description="Proton donor/acceptor" evidence="1">
    <location>
        <position position="81"/>
    </location>
</feature>